<dbReference type="InterPro" id="IPR021122">
    <property type="entry name" value="RNA_ligase_dom_REL/Rnl2"/>
</dbReference>
<evidence type="ECO:0000313" key="3">
    <source>
        <dbReference type="Proteomes" id="UP001501116"/>
    </source>
</evidence>
<dbReference type="Gene3D" id="3.30.470.30">
    <property type="entry name" value="DNA ligase/mRNA capping enzyme"/>
    <property type="match status" value="1"/>
</dbReference>
<name>A0ABP5BES9_9PSEU</name>
<reference evidence="3" key="1">
    <citation type="journal article" date="2019" name="Int. J. Syst. Evol. Microbiol.">
        <title>The Global Catalogue of Microorganisms (GCM) 10K type strain sequencing project: providing services to taxonomists for standard genome sequencing and annotation.</title>
        <authorList>
            <consortium name="The Broad Institute Genomics Platform"/>
            <consortium name="The Broad Institute Genome Sequencing Center for Infectious Disease"/>
            <person name="Wu L."/>
            <person name="Ma J."/>
        </authorList>
    </citation>
    <scope>NUCLEOTIDE SEQUENCE [LARGE SCALE GENOMIC DNA]</scope>
    <source>
        <strain evidence="3">JCM 14545</strain>
    </source>
</reference>
<evidence type="ECO:0000259" key="1">
    <source>
        <dbReference type="Pfam" id="PF09414"/>
    </source>
</evidence>
<dbReference type="SUPFAM" id="SSF56091">
    <property type="entry name" value="DNA ligase/mRNA capping enzyme, catalytic domain"/>
    <property type="match status" value="1"/>
</dbReference>
<sequence length="197" mass="21920">MTLADFEFRAWPKTPRLFRTVVITEKIDGTNACIYVNPDRSAVGAQSRNRTLTADDDNYGFAAWVTENADALADTLGPGYHYGEWWGSGIQRGYGLVGGERRFSLFNTGRWTDGYGAPLDELAQVDGLDVVPVLAHRTFDEHTLREVIDDLKENGSYAEPEWMAPEGIVVFHTASRQVYKVLIDSDEVSKTELAVVA</sequence>
<keyword evidence="3" id="KW-1185">Reference proteome</keyword>
<dbReference type="Proteomes" id="UP001501116">
    <property type="component" value="Unassembled WGS sequence"/>
</dbReference>
<accession>A0ABP5BES9</accession>
<dbReference type="RefSeq" id="WP_344412716.1">
    <property type="nucleotide sequence ID" value="NZ_BAAANN010000002.1"/>
</dbReference>
<comment type="caution">
    <text evidence="2">The sequence shown here is derived from an EMBL/GenBank/DDBJ whole genome shotgun (WGS) entry which is preliminary data.</text>
</comment>
<protein>
    <recommendedName>
        <fullName evidence="1">RNA ligase domain-containing protein</fullName>
    </recommendedName>
</protein>
<evidence type="ECO:0000313" key="2">
    <source>
        <dbReference type="EMBL" id="GAA1940131.1"/>
    </source>
</evidence>
<organism evidence="2 3">
    <name type="scientific">Amycolatopsis minnesotensis</name>
    <dbReference type="NCBI Taxonomy" id="337894"/>
    <lineage>
        <taxon>Bacteria</taxon>
        <taxon>Bacillati</taxon>
        <taxon>Actinomycetota</taxon>
        <taxon>Actinomycetes</taxon>
        <taxon>Pseudonocardiales</taxon>
        <taxon>Pseudonocardiaceae</taxon>
        <taxon>Amycolatopsis</taxon>
    </lineage>
</organism>
<dbReference type="Pfam" id="PF09414">
    <property type="entry name" value="RNA_ligase"/>
    <property type="match status" value="1"/>
</dbReference>
<proteinExistence type="predicted"/>
<gene>
    <name evidence="2" type="ORF">GCM10009754_04080</name>
</gene>
<dbReference type="EMBL" id="BAAANN010000002">
    <property type="protein sequence ID" value="GAA1940131.1"/>
    <property type="molecule type" value="Genomic_DNA"/>
</dbReference>
<feature type="domain" description="RNA ligase" evidence="1">
    <location>
        <begin position="20"/>
        <end position="180"/>
    </location>
</feature>